<evidence type="ECO:0000256" key="7">
    <source>
        <dbReference type="ARBA" id="ARBA00071019"/>
    </source>
</evidence>
<gene>
    <name evidence="12" type="ORF">TCNE_LOCUS6832</name>
</gene>
<evidence type="ECO:0000256" key="9">
    <source>
        <dbReference type="PROSITE-ProRule" id="PRU00089"/>
    </source>
</evidence>
<sequence>MSLLGVRRLYSNASWALPRRVSKCNVALPKLLVAFDLWDLAKAKAYMKTTKTSCRVRSLGFVKGEGEELNLPKWDMCLAKNLSLAQLSSGAFVCVSSLTCDTLVMSQLDSSLSQLNWLINKSRRVECQKENSSSECKNLPFPFFQEYDADEKPNLSYSQLIKMAIENSAEKRCTLSEIYSYITSNYPYYRTHANPNWKNSIRHNLSLNKQFVRESREIGDIGKGSYWRCVPAGENLKSRRYRLESEGEGPRLNPAIQKIFCPQNSQNAAVQPVTKPLMIQPESPSTSCNYEFVCESSQQENAPLAADDVSDINLFESMNLSASFRDLYEQLFPASKKSDREKKVAQIDWLKASLETIGMDYQNEDEVRNIDMDRFKKLVECGVAVDGETQQPPLVATDRSAGNHDNFVNGLYLYDANCSLNELNKDFSVVDSVSLQTPSWAGEEEDSDDFDWETLIDR</sequence>
<accession>A0A183UEB2</accession>
<dbReference type="Pfam" id="PF00250">
    <property type="entry name" value="Forkhead"/>
    <property type="match status" value="1"/>
</dbReference>
<dbReference type="Proteomes" id="UP000050794">
    <property type="component" value="Unassembled WGS sequence"/>
</dbReference>
<dbReference type="CDD" id="cd00059">
    <property type="entry name" value="FH_FOX"/>
    <property type="match status" value="1"/>
</dbReference>
<dbReference type="AlphaFoldDB" id="A0A183UEB2"/>
<comment type="function">
    <text evidence="6">Transcription factor. Plays a role in embryogenesis and later development, perhaps acting redundantly with forkhead protein pes-1.</text>
</comment>
<evidence type="ECO:0000313" key="13">
    <source>
        <dbReference type="Proteomes" id="UP000050794"/>
    </source>
</evidence>
<dbReference type="GO" id="GO:0000981">
    <property type="term" value="F:DNA-binding transcription factor activity, RNA polymerase II-specific"/>
    <property type="evidence" value="ECO:0007669"/>
    <property type="project" value="TreeGrafter"/>
</dbReference>
<dbReference type="PROSITE" id="PS00658">
    <property type="entry name" value="FORK_HEAD_2"/>
    <property type="match status" value="1"/>
</dbReference>
<evidence type="ECO:0000256" key="5">
    <source>
        <dbReference type="ARBA" id="ARBA00023242"/>
    </source>
</evidence>
<dbReference type="PROSITE" id="PS50039">
    <property type="entry name" value="FORK_HEAD_3"/>
    <property type="match status" value="1"/>
</dbReference>
<dbReference type="PRINTS" id="PR00053">
    <property type="entry name" value="FORKHEAD"/>
</dbReference>
<comment type="subcellular location">
    <subcellularLocation>
        <location evidence="1 9">Nucleus</location>
    </subcellularLocation>
</comment>
<evidence type="ECO:0000313" key="14">
    <source>
        <dbReference type="WBParaSite" id="TCNE_0000683201-mRNA-1"/>
    </source>
</evidence>
<dbReference type="InterPro" id="IPR001766">
    <property type="entry name" value="Fork_head_dom"/>
</dbReference>
<evidence type="ECO:0000313" key="12">
    <source>
        <dbReference type="EMBL" id="VDM38153.1"/>
    </source>
</evidence>
<evidence type="ECO:0000256" key="6">
    <source>
        <dbReference type="ARBA" id="ARBA00056063"/>
    </source>
</evidence>
<reference evidence="12 13" key="2">
    <citation type="submission" date="2018-11" db="EMBL/GenBank/DDBJ databases">
        <authorList>
            <consortium name="Pathogen Informatics"/>
        </authorList>
    </citation>
    <scope>NUCLEOTIDE SEQUENCE [LARGE SCALE GENOMIC DNA]</scope>
</reference>
<dbReference type="GO" id="GO:0005634">
    <property type="term" value="C:nucleus"/>
    <property type="evidence" value="ECO:0007669"/>
    <property type="project" value="UniProtKB-SubCell"/>
</dbReference>
<organism evidence="13 14">
    <name type="scientific">Toxocara canis</name>
    <name type="common">Canine roundworm</name>
    <dbReference type="NCBI Taxonomy" id="6265"/>
    <lineage>
        <taxon>Eukaryota</taxon>
        <taxon>Metazoa</taxon>
        <taxon>Ecdysozoa</taxon>
        <taxon>Nematoda</taxon>
        <taxon>Chromadorea</taxon>
        <taxon>Rhabditida</taxon>
        <taxon>Spirurina</taxon>
        <taxon>Ascaridomorpha</taxon>
        <taxon>Ascaridoidea</taxon>
        <taxon>Toxocaridae</taxon>
        <taxon>Toxocara</taxon>
    </lineage>
</organism>
<dbReference type="PANTHER" id="PTHR45881">
    <property type="entry name" value="CHECKPOINT SUPPRESSOR 1-LIKE, ISOFORM A-RELATED"/>
    <property type="match status" value="1"/>
</dbReference>
<dbReference type="InterPro" id="IPR036390">
    <property type="entry name" value="WH_DNA-bd_sf"/>
</dbReference>
<feature type="DNA-binding region" description="Fork-head" evidence="9">
    <location>
        <begin position="152"/>
        <end position="243"/>
    </location>
</feature>
<dbReference type="WBParaSite" id="TCNE_0000683201-mRNA-1">
    <property type="protein sequence ID" value="TCNE_0000683201-mRNA-1"/>
    <property type="gene ID" value="TCNE_0000683201"/>
</dbReference>
<dbReference type="InterPro" id="IPR030456">
    <property type="entry name" value="TF_fork_head_CS_2"/>
</dbReference>
<evidence type="ECO:0000256" key="10">
    <source>
        <dbReference type="SAM" id="MobiDB-lite"/>
    </source>
</evidence>
<evidence type="ECO:0000256" key="3">
    <source>
        <dbReference type="ARBA" id="ARBA00023125"/>
    </source>
</evidence>
<dbReference type="SUPFAM" id="SSF46785">
    <property type="entry name" value="Winged helix' DNA-binding domain"/>
    <property type="match status" value="1"/>
</dbReference>
<keyword evidence="4" id="KW-0804">Transcription</keyword>
<dbReference type="FunFam" id="1.10.10.10:FF:000135">
    <property type="entry name" value="forkhead box protein G1"/>
    <property type="match status" value="1"/>
</dbReference>
<keyword evidence="5 9" id="KW-0539">Nucleus</keyword>
<evidence type="ECO:0000259" key="11">
    <source>
        <dbReference type="PROSITE" id="PS50039"/>
    </source>
</evidence>
<evidence type="ECO:0000256" key="2">
    <source>
        <dbReference type="ARBA" id="ARBA00023015"/>
    </source>
</evidence>
<keyword evidence="3 9" id="KW-0238">DNA-binding</keyword>
<dbReference type="EMBL" id="UYWY01019562">
    <property type="protein sequence ID" value="VDM38153.1"/>
    <property type="molecule type" value="Genomic_DNA"/>
</dbReference>
<feature type="domain" description="Fork-head" evidence="11">
    <location>
        <begin position="152"/>
        <end position="243"/>
    </location>
</feature>
<proteinExistence type="predicted"/>
<dbReference type="GO" id="GO:0000978">
    <property type="term" value="F:RNA polymerase II cis-regulatory region sequence-specific DNA binding"/>
    <property type="evidence" value="ECO:0007669"/>
    <property type="project" value="TreeGrafter"/>
</dbReference>
<keyword evidence="2" id="KW-0805">Transcription regulation</keyword>
<keyword evidence="13" id="KW-1185">Reference proteome</keyword>
<evidence type="ECO:0000256" key="8">
    <source>
        <dbReference type="ARBA" id="ARBA00077297"/>
    </source>
</evidence>
<evidence type="ECO:0000256" key="4">
    <source>
        <dbReference type="ARBA" id="ARBA00023163"/>
    </source>
</evidence>
<feature type="compositionally biased region" description="Acidic residues" evidence="10">
    <location>
        <begin position="442"/>
        <end position="458"/>
    </location>
</feature>
<dbReference type="SMART" id="SM00339">
    <property type="entry name" value="FH"/>
    <property type="match status" value="1"/>
</dbReference>
<evidence type="ECO:0000256" key="1">
    <source>
        <dbReference type="ARBA" id="ARBA00004123"/>
    </source>
</evidence>
<reference evidence="14" key="1">
    <citation type="submission" date="2016-06" db="UniProtKB">
        <authorList>
            <consortium name="WormBaseParasite"/>
        </authorList>
    </citation>
    <scope>IDENTIFICATION</scope>
</reference>
<dbReference type="Gene3D" id="1.10.10.10">
    <property type="entry name" value="Winged helix-like DNA-binding domain superfamily/Winged helix DNA-binding domain"/>
    <property type="match status" value="1"/>
</dbReference>
<protein>
    <recommendedName>
        <fullName evidence="7">Forkhead box protein fkh-2</fullName>
    </recommendedName>
    <alternativeName>
        <fullName evidence="8">Forkhead transcription factor family member fkh-2</fullName>
    </alternativeName>
</protein>
<dbReference type="InterPro" id="IPR036388">
    <property type="entry name" value="WH-like_DNA-bd_sf"/>
</dbReference>
<feature type="region of interest" description="Disordered" evidence="10">
    <location>
        <begin position="439"/>
        <end position="458"/>
    </location>
</feature>
<dbReference type="PANTHER" id="PTHR45881:SF1">
    <property type="entry name" value="FORK HEAD PROTEIN HOMOLOG 2"/>
    <property type="match status" value="1"/>
</dbReference>
<name>A0A183UEB2_TOXCA</name>